<organism evidence="10 11">
    <name type="scientific">Chloroflexus aggregans</name>
    <dbReference type="NCBI Taxonomy" id="152260"/>
    <lineage>
        <taxon>Bacteria</taxon>
        <taxon>Bacillati</taxon>
        <taxon>Chloroflexota</taxon>
        <taxon>Chloroflexia</taxon>
        <taxon>Chloroflexales</taxon>
        <taxon>Chloroflexineae</taxon>
        <taxon>Chloroflexaceae</taxon>
        <taxon>Chloroflexus</taxon>
    </lineage>
</organism>
<name>A0A2J6X877_9CHLR</name>
<keyword evidence="4" id="KW-0812">Transmembrane</keyword>
<evidence type="ECO:0000256" key="2">
    <source>
        <dbReference type="ARBA" id="ARBA00022475"/>
    </source>
</evidence>
<dbReference type="Proteomes" id="UP000243376">
    <property type="component" value="Unassembled WGS sequence"/>
</dbReference>
<dbReference type="AlphaFoldDB" id="A0A2J6X877"/>
<dbReference type="InterPro" id="IPR003594">
    <property type="entry name" value="HATPase_dom"/>
</dbReference>
<evidence type="ECO:0000259" key="9">
    <source>
        <dbReference type="PROSITE" id="PS50109"/>
    </source>
</evidence>
<evidence type="ECO:0000256" key="1">
    <source>
        <dbReference type="ARBA" id="ARBA00004651"/>
    </source>
</evidence>
<comment type="caution">
    <text evidence="10">The sequence shown here is derived from an EMBL/GenBank/DDBJ whole genome shotgun (WGS) entry which is preliminary data.</text>
</comment>
<dbReference type="InterPro" id="IPR005467">
    <property type="entry name" value="His_kinase_dom"/>
</dbReference>
<dbReference type="Gene3D" id="1.20.5.1930">
    <property type="match status" value="1"/>
</dbReference>
<dbReference type="GO" id="GO:0046983">
    <property type="term" value="F:protein dimerization activity"/>
    <property type="evidence" value="ECO:0007669"/>
    <property type="project" value="InterPro"/>
</dbReference>
<gene>
    <name evidence="10" type="ORF">C0184_05490</name>
</gene>
<protein>
    <submittedName>
        <fullName evidence="10">Sensor histidine kinase</fullName>
    </submittedName>
</protein>
<keyword evidence="7" id="KW-0902">Two-component regulatory system</keyword>
<keyword evidence="5 10" id="KW-0418">Kinase</keyword>
<evidence type="ECO:0000256" key="7">
    <source>
        <dbReference type="ARBA" id="ARBA00023012"/>
    </source>
</evidence>
<dbReference type="SMART" id="SM00387">
    <property type="entry name" value="HATPase_c"/>
    <property type="match status" value="1"/>
</dbReference>
<dbReference type="PANTHER" id="PTHR24421">
    <property type="entry name" value="NITRATE/NITRITE SENSOR PROTEIN NARX-RELATED"/>
    <property type="match status" value="1"/>
</dbReference>
<comment type="subcellular location">
    <subcellularLocation>
        <location evidence="1">Cell membrane</location>
        <topology evidence="1">Multi-pass membrane protein</topology>
    </subcellularLocation>
</comment>
<dbReference type="InterPro" id="IPR050482">
    <property type="entry name" value="Sensor_HK_TwoCompSys"/>
</dbReference>
<dbReference type="InterPro" id="IPR011712">
    <property type="entry name" value="Sig_transdc_His_kin_sub3_dim/P"/>
</dbReference>
<dbReference type="InterPro" id="IPR036890">
    <property type="entry name" value="HATPase_C_sf"/>
</dbReference>
<keyword evidence="6" id="KW-1133">Transmembrane helix</keyword>
<keyword evidence="2" id="KW-1003">Cell membrane</keyword>
<evidence type="ECO:0000256" key="6">
    <source>
        <dbReference type="ARBA" id="ARBA00022989"/>
    </source>
</evidence>
<dbReference type="CDD" id="cd16917">
    <property type="entry name" value="HATPase_UhpB-NarQ-NarX-like"/>
    <property type="match status" value="1"/>
</dbReference>
<evidence type="ECO:0000256" key="4">
    <source>
        <dbReference type="ARBA" id="ARBA00022692"/>
    </source>
</evidence>
<dbReference type="Gene3D" id="3.30.565.10">
    <property type="entry name" value="Histidine kinase-like ATPase, C-terminal domain"/>
    <property type="match status" value="1"/>
</dbReference>
<sequence>MEPAALLERATAIVATQLAGLRELYQAALRQQEGISQRVRQLSHQLDEAVIQEQFAREHGLSTVTAAARVKQLRAEHAAAVEAETELRRSLRQLDQLIRQIEMSSTTLTHNAEGIAADPWVQALRAQVIKGREEERIRLAREVHDGPAQVLANALMGVEVCQNLLKEQNFERLGSILSQLGDSVREGLRDVRSFIADLRPGKLEEQGLVPALHDYIRRYRDTVSNPVVFEADHIPRLPAETEIVLYRIVQEALQNTRKHARGAPVHITLARRGGRLYLAIRDEGPGFDLREVVRRAGRESWGLTSMRERAELIGAELTVTTRRGAGTEVLVTMPLPAG</sequence>
<evidence type="ECO:0000256" key="3">
    <source>
        <dbReference type="ARBA" id="ARBA00022679"/>
    </source>
</evidence>
<feature type="domain" description="Histidine kinase" evidence="9">
    <location>
        <begin position="245"/>
        <end position="337"/>
    </location>
</feature>
<keyword evidence="8" id="KW-0472">Membrane</keyword>
<dbReference type="PANTHER" id="PTHR24421:SF37">
    <property type="entry name" value="SENSOR HISTIDINE KINASE NARS"/>
    <property type="match status" value="1"/>
</dbReference>
<dbReference type="GO" id="GO:0005886">
    <property type="term" value="C:plasma membrane"/>
    <property type="evidence" value="ECO:0007669"/>
    <property type="project" value="UniProtKB-SubCell"/>
</dbReference>
<dbReference type="PROSITE" id="PS50109">
    <property type="entry name" value="HIS_KIN"/>
    <property type="match status" value="1"/>
</dbReference>
<accession>A0A2J6X877</accession>
<dbReference type="Pfam" id="PF07730">
    <property type="entry name" value="HisKA_3"/>
    <property type="match status" value="1"/>
</dbReference>
<dbReference type="EMBL" id="PNIQ01000362">
    <property type="protein sequence ID" value="PMP83321.1"/>
    <property type="molecule type" value="Genomic_DNA"/>
</dbReference>
<dbReference type="Pfam" id="PF02518">
    <property type="entry name" value="HATPase_c"/>
    <property type="match status" value="1"/>
</dbReference>
<evidence type="ECO:0000313" key="10">
    <source>
        <dbReference type="EMBL" id="PMP83321.1"/>
    </source>
</evidence>
<evidence type="ECO:0000256" key="5">
    <source>
        <dbReference type="ARBA" id="ARBA00022777"/>
    </source>
</evidence>
<dbReference type="SUPFAM" id="SSF55874">
    <property type="entry name" value="ATPase domain of HSP90 chaperone/DNA topoisomerase II/histidine kinase"/>
    <property type="match status" value="1"/>
</dbReference>
<reference evidence="10 11" key="1">
    <citation type="submission" date="2018-01" db="EMBL/GenBank/DDBJ databases">
        <title>Metagenomic assembled genomes from two thermal pools in the Uzon Caldera, Kamchatka, Russia.</title>
        <authorList>
            <person name="Wilkins L."/>
            <person name="Ettinger C."/>
        </authorList>
    </citation>
    <scope>NUCLEOTIDE SEQUENCE [LARGE SCALE GENOMIC DNA]</scope>
    <source>
        <strain evidence="10">ZAV-02</strain>
    </source>
</reference>
<proteinExistence type="predicted"/>
<keyword evidence="3" id="KW-0808">Transferase</keyword>
<evidence type="ECO:0000256" key="8">
    <source>
        <dbReference type="ARBA" id="ARBA00023136"/>
    </source>
</evidence>
<evidence type="ECO:0000313" key="11">
    <source>
        <dbReference type="Proteomes" id="UP000243376"/>
    </source>
</evidence>
<dbReference type="GO" id="GO:0000155">
    <property type="term" value="F:phosphorelay sensor kinase activity"/>
    <property type="evidence" value="ECO:0007669"/>
    <property type="project" value="InterPro"/>
</dbReference>